<organism evidence="1 2">
    <name type="scientific">Manihot esculenta</name>
    <name type="common">Cassava</name>
    <name type="synonym">Jatropha manihot</name>
    <dbReference type="NCBI Taxonomy" id="3983"/>
    <lineage>
        <taxon>Eukaryota</taxon>
        <taxon>Viridiplantae</taxon>
        <taxon>Streptophyta</taxon>
        <taxon>Embryophyta</taxon>
        <taxon>Tracheophyta</taxon>
        <taxon>Spermatophyta</taxon>
        <taxon>Magnoliopsida</taxon>
        <taxon>eudicotyledons</taxon>
        <taxon>Gunneridae</taxon>
        <taxon>Pentapetalae</taxon>
        <taxon>rosids</taxon>
        <taxon>fabids</taxon>
        <taxon>Malpighiales</taxon>
        <taxon>Euphorbiaceae</taxon>
        <taxon>Crotonoideae</taxon>
        <taxon>Manihoteae</taxon>
        <taxon>Manihot</taxon>
    </lineage>
</organism>
<evidence type="ECO:0000313" key="2">
    <source>
        <dbReference type="Proteomes" id="UP000091857"/>
    </source>
</evidence>
<evidence type="ECO:0000313" key="1">
    <source>
        <dbReference type="EMBL" id="KAG8659391.1"/>
    </source>
</evidence>
<dbReference type="Proteomes" id="UP000091857">
    <property type="component" value="Chromosome 2"/>
</dbReference>
<comment type="caution">
    <text evidence="1">The sequence shown here is derived from an EMBL/GenBank/DDBJ whole genome shotgun (WGS) entry which is preliminary data.</text>
</comment>
<protein>
    <submittedName>
        <fullName evidence="1">Uncharacterized protein</fullName>
    </submittedName>
</protein>
<dbReference type="EMBL" id="CM004388">
    <property type="protein sequence ID" value="KAG8659391.1"/>
    <property type="molecule type" value="Genomic_DNA"/>
</dbReference>
<reference evidence="2" key="1">
    <citation type="journal article" date="2016" name="Nat. Biotechnol.">
        <title>Sequencing wild and cultivated cassava and related species reveals extensive interspecific hybridization and genetic diversity.</title>
        <authorList>
            <person name="Bredeson J.V."/>
            <person name="Lyons J.B."/>
            <person name="Prochnik S.E."/>
            <person name="Wu G.A."/>
            <person name="Ha C.M."/>
            <person name="Edsinger-Gonzales E."/>
            <person name="Grimwood J."/>
            <person name="Schmutz J."/>
            <person name="Rabbi I.Y."/>
            <person name="Egesi C."/>
            <person name="Nauluvula P."/>
            <person name="Lebot V."/>
            <person name="Ndunguru J."/>
            <person name="Mkamilo G."/>
            <person name="Bart R.S."/>
            <person name="Setter T.L."/>
            <person name="Gleadow R.M."/>
            <person name="Kulakow P."/>
            <person name="Ferguson M.E."/>
            <person name="Rounsley S."/>
            <person name="Rokhsar D.S."/>
        </authorList>
    </citation>
    <scope>NUCLEOTIDE SEQUENCE [LARGE SCALE GENOMIC DNA]</scope>
    <source>
        <strain evidence="2">cv. AM560-2</strain>
    </source>
</reference>
<accession>A0ACB7I4Y2</accession>
<proteinExistence type="predicted"/>
<keyword evidence="2" id="KW-1185">Reference proteome</keyword>
<sequence length="75" mass="8779">MYGQVAFVLSLNFWVVYGWSLGLASRWQNVFVLTGKNKRYQLGSKVEIDNVAEEFYCCQHFDRNYSYSNNVTPIL</sequence>
<name>A0ACB7I4Y2_MANES</name>
<gene>
    <name evidence="1" type="ORF">MANES_02G033550v8</name>
</gene>